<evidence type="ECO:0000256" key="1">
    <source>
        <dbReference type="ARBA" id="ARBA00022630"/>
    </source>
</evidence>
<keyword evidence="5" id="KW-1185">Reference proteome</keyword>
<accession>A0ABD5PMR4</accession>
<gene>
    <name evidence="4" type="ORF">ACFO5R_07160</name>
</gene>
<reference evidence="4 5" key="1">
    <citation type="journal article" date="2019" name="Int. J. Syst. Evol. Microbiol.">
        <title>The Global Catalogue of Microorganisms (GCM) 10K type strain sequencing project: providing services to taxonomists for standard genome sequencing and annotation.</title>
        <authorList>
            <consortium name="The Broad Institute Genomics Platform"/>
            <consortium name="The Broad Institute Genome Sequencing Center for Infectious Disease"/>
            <person name="Wu L."/>
            <person name="Ma J."/>
        </authorList>
    </citation>
    <scope>NUCLEOTIDE SEQUENCE [LARGE SCALE GENOMIC DNA]</scope>
    <source>
        <strain evidence="4 5">WLHS5</strain>
    </source>
</reference>
<dbReference type="AlphaFoldDB" id="A0ABD5PMR4"/>
<evidence type="ECO:0000259" key="3">
    <source>
        <dbReference type="Pfam" id="PF00890"/>
    </source>
</evidence>
<dbReference type="InterPro" id="IPR036188">
    <property type="entry name" value="FAD/NAD-bd_sf"/>
</dbReference>
<evidence type="ECO:0000256" key="2">
    <source>
        <dbReference type="ARBA" id="ARBA00023002"/>
    </source>
</evidence>
<protein>
    <submittedName>
        <fullName evidence="4">NAD(P)/FAD-dependent oxidoreductase</fullName>
    </submittedName>
</protein>
<feature type="domain" description="FAD-dependent oxidoreductase 2 FAD-binding" evidence="3">
    <location>
        <begin position="10"/>
        <end position="42"/>
    </location>
</feature>
<dbReference type="InterPro" id="IPR003953">
    <property type="entry name" value="FAD-dep_OxRdtase_2_FAD-bd"/>
</dbReference>
<keyword evidence="1" id="KW-0285">Flavoprotein</keyword>
<dbReference type="SUPFAM" id="SSF51905">
    <property type="entry name" value="FAD/NAD(P)-binding domain"/>
    <property type="match status" value="1"/>
</dbReference>
<dbReference type="Proteomes" id="UP001595898">
    <property type="component" value="Unassembled WGS sequence"/>
</dbReference>
<dbReference type="Gene3D" id="3.50.50.60">
    <property type="entry name" value="FAD/NAD(P)-binding domain"/>
    <property type="match status" value="1"/>
</dbReference>
<dbReference type="PRINTS" id="PR00469">
    <property type="entry name" value="PNDRDTASEII"/>
</dbReference>
<name>A0ABD5PMR4_9EURY</name>
<dbReference type="EMBL" id="JBHSFA010000003">
    <property type="protein sequence ID" value="MFC4541703.1"/>
    <property type="molecule type" value="Genomic_DNA"/>
</dbReference>
<dbReference type="Pfam" id="PF00890">
    <property type="entry name" value="FAD_binding_2"/>
    <property type="match status" value="1"/>
</dbReference>
<dbReference type="RefSeq" id="WP_250142317.1">
    <property type="nucleotide sequence ID" value="NZ_JALIQP010000006.1"/>
</dbReference>
<dbReference type="InterPro" id="IPR050097">
    <property type="entry name" value="Ferredoxin-NADP_redctase_2"/>
</dbReference>
<organism evidence="4 5">
    <name type="scientific">Halosolutus amylolyticus</name>
    <dbReference type="NCBI Taxonomy" id="2932267"/>
    <lineage>
        <taxon>Archaea</taxon>
        <taxon>Methanobacteriati</taxon>
        <taxon>Methanobacteriota</taxon>
        <taxon>Stenosarchaea group</taxon>
        <taxon>Halobacteria</taxon>
        <taxon>Halobacteriales</taxon>
        <taxon>Natrialbaceae</taxon>
        <taxon>Halosolutus</taxon>
    </lineage>
</organism>
<sequence>MVAEPTANVDVAIVGGGPAGCSAGVFTARAGLETIVFDRGPSSIRRCAYLENYPGFPGGIDIETFSVLLHAHVEAAGGAIVPDLVESIDPADEGFVVDPQEGDPVTARRVIAATRYDGSYMRGLDDEEELFATTIRGGETEEYFDPSYASHDGTRPVDGLYVASPSEADVQAITAAGRGARVAKRVVADARLEGDWWADVATGVDWMRRQSDRGDGRTDRDDLIEWFDDYYGADAPVRRDSERYQRVRDAVVEERLASTISDDEIESRTETGRSVLAAKLGPETVDTGDAAAIAVDAIGARPLLEAIDDEDVREYCEEIGTGERHADERNVRSRNQ</sequence>
<dbReference type="GO" id="GO:0016491">
    <property type="term" value="F:oxidoreductase activity"/>
    <property type="evidence" value="ECO:0007669"/>
    <property type="project" value="UniProtKB-KW"/>
</dbReference>
<proteinExistence type="predicted"/>
<keyword evidence="2" id="KW-0560">Oxidoreductase</keyword>
<evidence type="ECO:0000313" key="4">
    <source>
        <dbReference type="EMBL" id="MFC4541703.1"/>
    </source>
</evidence>
<dbReference type="PANTHER" id="PTHR48105">
    <property type="entry name" value="THIOREDOXIN REDUCTASE 1-RELATED-RELATED"/>
    <property type="match status" value="1"/>
</dbReference>
<evidence type="ECO:0000313" key="5">
    <source>
        <dbReference type="Proteomes" id="UP001595898"/>
    </source>
</evidence>
<comment type="caution">
    <text evidence="4">The sequence shown here is derived from an EMBL/GenBank/DDBJ whole genome shotgun (WGS) entry which is preliminary data.</text>
</comment>
<dbReference type="PRINTS" id="PR00368">
    <property type="entry name" value="FADPNR"/>
</dbReference>